<proteinExistence type="predicted"/>
<keyword evidence="2" id="KW-1185">Reference proteome</keyword>
<dbReference type="EMBL" id="CP003620">
    <property type="protein sequence ID" value="AFZ11484.1"/>
    <property type="molecule type" value="Genomic_DNA"/>
</dbReference>
<dbReference type="AlphaFoldDB" id="K9VV95"/>
<gene>
    <name evidence="1" type="ORF">Cri9333_0529</name>
</gene>
<dbReference type="Proteomes" id="UP000010472">
    <property type="component" value="Chromosome"/>
</dbReference>
<evidence type="ECO:0000313" key="1">
    <source>
        <dbReference type="EMBL" id="AFZ11484.1"/>
    </source>
</evidence>
<evidence type="ECO:0000313" key="2">
    <source>
        <dbReference type="Proteomes" id="UP000010472"/>
    </source>
</evidence>
<dbReference type="HOGENOM" id="CLU_1850997_0_0_3"/>
<sequence>MITQLPLETQLAIAKILEEHYQHRRFNLTTDVKVTYSFVEIEFKGYFAESFDPTNRPYPDPFHEFYRSKCHDFDLHWGNLELSLSAWWRSEIFSLNYTPNSRVWIGEEGEEIARPH</sequence>
<reference evidence="1 2" key="1">
    <citation type="submission" date="2012-06" db="EMBL/GenBank/DDBJ databases">
        <title>Finished chromosome of genome of Crinalium epipsammum PCC 9333.</title>
        <authorList>
            <consortium name="US DOE Joint Genome Institute"/>
            <person name="Gugger M."/>
            <person name="Coursin T."/>
            <person name="Rippka R."/>
            <person name="Tandeau De Marsac N."/>
            <person name="Huntemann M."/>
            <person name="Wei C.-L."/>
            <person name="Han J."/>
            <person name="Detter J.C."/>
            <person name="Han C."/>
            <person name="Tapia R."/>
            <person name="Davenport K."/>
            <person name="Daligault H."/>
            <person name="Erkkila T."/>
            <person name="Gu W."/>
            <person name="Munk A.C.C."/>
            <person name="Teshima H."/>
            <person name="Xu Y."/>
            <person name="Chain P."/>
            <person name="Chen A."/>
            <person name="Krypides N."/>
            <person name="Mavromatis K."/>
            <person name="Markowitz V."/>
            <person name="Szeto E."/>
            <person name="Ivanova N."/>
            <person name="Mikhailova N."/>
            <person name="Ovchinnikova G."/>
            <person name="Pagani I."/>
            <person name="Pati A."/>
            <person name="Goodwin L."/>
            <person name="Peters L."/>
            <person name="Pitluck S."/>
            <person name="Woyke T."/>
            <person name="Kerfeld C."/>
        </authorList>
    </citation>
    <scope>NUCLEOTIDE SEQUENCE [LARGE SCALE GENOMIC DNA]</scope>
    <source>
        <strain evidence="1 2">PCC 9333</strain>
    </source>
</reference>
<name>K9VV95_9CYAN</name>
<dbReference type="RefSeq" id="WP_015201619.1">
    <property type="nucleotide sequence ID" value="NC_019753.1"/>
</dbReference>
<organism evidence="1 2">
    <name type="scientific">Crinalium epipsammum PCC 9333</name>
    <dbReference type="NCBI Taxonomy" id="1173022"/>
    <lineage>
        <taxon>Bacteria</taxon>
        <taxon>Bacillati</taxon>
        <taxon>Cyanobacteriota</taxon>
        <taxon>Cyanophyceae</taxon>
        <taxon>Gomontiellales</taxon>
        <taxon>Gomontiellaceae</taxon>
        <taxon>Crinalium</taxon>
    </lineage>
</organism>
<dbReference type="KEGG" id="cep:Cri9333_0529"/>
<protein>
    <submittedName>
        <fullName evidence="1">Uncharacterized protein</fullName>
    </submittedName>
</protein>
<accession>K9VV95</accession>
<dbReference type="eggNOG" id="ENOG50342YD">
    <property type="taxonomic scope" value="Bacteria"/>
</dbReference>